<feature type="signal peptide" evidence="1">
    <location>
        <begin position="1"/>
        <end position="17"/>
    </location>
</feature>
<keyword evidence="1" id="KW-0732">Signal</keyword>
<name>A0A8J2WZB2_9STRA</name>
<organism evidence="2 3">
    <name type="scientific">Pelagomonas calceolata</name>
    <dbReference type="NCBI Taxonomy" id="35677"/>
    <lineage>
        <taxon>Eukaryota</taxon>
        <taxon>Sar</taxon>
        <taxon>Stramenopiles</taxon>
        <taxon>Ochrophyta</taxon>
        <taxon>Pelagophyceae</taxon>
        <taxon>Pelagomonadales</taxon>
        <taxon>Pelagomonadaceae</taxon>
        <taxon>Pelagomonas</taxon>
    </lineage>
</organism>
<dbReference type="AlphaFoldDB" id="A0A8J2WZB2"/>
<sequence length="514" mass="55581">MRAVQAALALLLAAAGAKNHGDELALFVRQYAEKTLTKTAVDVHRLAAAADAHRKRIRDHYGFDDDVGKKIDEFMTYGRGTKTLERKLLGGIKRGEVRIAQLGISTTAGHDVYHNESFPHVFARHFGAVLRTEGINLQFRNHAVGGFGSMPSHTCVITMAGADNDVVAWDYQMMADRGSCAVEHFVRHLQTDGSAPAVLFWQGGVFLPKDDDHKKRVPAGSNAKQSCGGKWVVDSYSGVGAHSGDFGGLLVHLRRSGFEALKKGSEKLFHEGKGDPPRPDMSEPALPRRRLARHHPAAGLHRLWGLCWAHAYLGVLSRALRREALIEESVPPLPKRMGCEAALCDRSPTCLTSMRPRVGHALEDAVVDASGWGPREDARWAAHPMGYVDRKVLFSSSATSGEATFAIDVKTSSRPLVACEAPCPWGRCPAGRLPLKGNVRWTLDGAAVALPAKPPAALKIYDVKDTCHVVIEALAAGRHVVGLTFAPPPGAAKKAARGRKTGAPYAGLTHLIFY</sequence>
<comment type="caution">
    <text evidence="2">The sequence shown here is derived from an EMBL/GenBank/DDBJ whole genome shotgun (WGS) entry which is preliminary data.</text>
</comment>
<feature type="chain" id="PRO_5035256478" evidence="1">
    <location>
        <begin position="18"/>
        <end position="514"/>
    </location>
</feature>
<protein>
    <submittedName>
        <fullName evidence="2">Uncharacterized protein</fullName>
    </submittedName>
</protein>
<gene>
    <name evidence="2" type="ORF">PECAL_4P08080</name>
</gene>
<evidence type="ECO:0000313" key="3">
    <source>
        <dbReference type="Proteomes" id="UP000789595"/>
    </source>
</evidence>
<evidence type="ECO:0000313" key="2">
    <source>
        <dbReference type="EMBL" id="CAH0373599.1"/>
    </source>
</evidence>
<reference evidence="2" key="1">
    <citation type="submission" date="2021-11" db="EMBL/GenBank/DDBJ databases">
        <authorList>
            <consortium name="Genoscope - CEA"/>
            <person name="William W."/>
        </authorList>
    </citation>
    <scope>NUCLEOTIDE SEQUENCE</scope>
</reference>
<dbReference type="Proteomes" id="UP000789595">
    <property type="component" value="Unassembled WGS sequence"/>
</dbReference>
<keyword evidence="3" id="KW-1185">Reference proteome</keyword>
<proteinExistence type="predicted"/>
<evidence type="ECO:0000256" key="1">
    <source>
        <dbReference type="SAM" id="SignalP"/>
    </source>
</evidence>
<accession>A0A8J2WZB2</accession>
<dbReference type="EMBL" id="CAKKNE010000004">
    <property type="protein sequence ID" value="CAH0373599.1"/>
    <property type="molecule type" value="Genomic_DNA"/>
</dbReference>